<evidence type="ECO:0000259" key="16">
    <source>
        <dbReference type="PROSITE" id="PS50885"/>
    </source>
</evidence>
<dbReference type="InterPro" id="IPR050398">
    <property type="entry name" value="HssS/ArlS-like"/>
</dbReference>
<dbReference type="GO" id="GO:0005524">
    <property type="term" value="F:ATP binding"/>
    <property type="evidence" value="ECO:0007669"/>
    <property type="project" value="UniProtKB-KW"/>
</dbReference>
<dbReference type="Gene3D" id="1.10.287.130">
    <property type="match status" value="1"/>
</dbReference>
<feature type="transmembrane region" description="Helical" evidence="14">
    <location>
        <begin position="168"/>
        <end position="186"/>
    </location>
</feature>
<keyword evidence="6" id="KW-0808">Transferase</keyword>
<dbReference type="InterPro" id="IPR003660">
    <property type="entry name" value="HAMP_dom"/>
</dbReference>
<proteinExistence type="predicted"/>
<evidence type="ECO:0000256" key="2">
    <source>
        <dbReference type="ARBA" id="ARBA00004651"/>
    </source>
</evidence>
<keyword evidence="8" id="KW-0547">Nucleotide-binding</keyword>
<sequence length="472" mass="53637">MSFLTRLNPARSLFFRVFLWFWLATFLIFMSSTWLVQQLDSGVKYRPLKPNQAKNLHQVARKFQYQIDKHDVDLNKYAFQMSKRNRFWLVLVDAETSKVIFGLKKEQLKTRQLLEQFDEESSALMIETQGKVYIGPSSIVKNQKAYLLYTANNQPGGSLRVIRHEYPGLFLFFLILFSGGLCYLFVRSLLKPVIQLQRASRRMAKGDLAARVGSASNRLDEIGQLGRDFNLMSEKVEILLNGQKRLLADISHELRSPLARLQLSIGIAQQQPLELHSTDSQLALDRIEKEANQIESMIAQVLMLSKLDSQEAVLNKQNISFEQLMLPIINDANFEAKQRGKNIQYNAQVSCDLFVDAQLLTSAIENVIRNAIHYSNDNIQVSVIQYKKTIVWSIKDDGKGMEEQQLSRVFEPFYRSSTARDRNSGGVGLGLAIAYRAVKQHQGDLTARNIDNGGLEVSISIPIDSISQGIIS</sequence>
<evidence type="ECO:0000256" key="7">
    <source>
        <dbReference type="ARBA" id="ARBA00022692"/>
    </source>
</evidence>
<dbReference type="InterPro" id="IPR005467">
    <property type="entry name" value="His_kinase_dom"/>
</dbReference>
<dbReference type="Pfam" id="PF02518">
    <property type="entry name" value="HATPase_c"/>
    <property type="match status" value="1"/>
</dbReference>
<dbReference type="EC" id="2.7.13.3" evidence="3"/>
<evidence type="ECO:0000256" key="14">
    <source>
        <dbReference type="SAM" id="Phobius"/>
    </source>
</evidence>
<dbReference type="SMART" id="SM00388">
    <property type="entry name" value="HisKA"/>
    <property type="match status" value="1"/>
</dbReference>
<dbReference type="CDD" id="cd06225">
    <property type="entry name" value="HAMP"/>
    <property type="match status" value="1"/>
</dbReference>
<evidence type="ECO:0000256" key="4">
    <source>
        <dbReference type="ARBA" id="ARBA00022475"/>
    </source>
</evidence>
<keyword evidence="12" id="KW-0902">Two-component regulatory system</keyword>
<dbReference type="InterPro" id="IPR036890">
    <property type="entry name" value="HATPase_C_sf"/>
</dbReference>
<dbReference type="InterPro" id="IPR003661">
    <property type="entry name" value="HisK_dim/P_dom"/>
</dbReference>
<dbReference type="PRINTS" id="PR00344">
    <property type="entry name" value="BCTRLSENSOR"/>
</dbReference>
<evidence type="ECO:0000256" key="11">
    <source>
        <dbReference type="ARBA" id="ARBA00022989"/>
    </source>
</evidence>
<feature type="transmembrane region" description="Helical" evidence="14">
    <location>
        <begin position="13"/>
        <end position="36"/>
    </location>
</feature>
<comment type="caution">
    <text evidence="17">The sequence shown here is derived from an EMBL/GenBank/DDBJ whole genome shotgun (WGS) entry which is preliminary data.</text>
</comment>
<accession>A0ABS9D9B5</accession>
<dbReference type="PROSITE" id="PS50885">
    <property type="entry name" value="HAMP"/>
    <property type="match status" value="1"/>
</dbReference>
<keyword evidence="5" id="KW-0597">Phosphoprotein</keyword>
<dbReference type="PANTHER" id="PTHR45528:SF1">
    <property type="entry name" value="SENSOR HISTIDINE KINASE CPXA"/>
    <property type="match status" value="1"/>
</dbReference>
<evidence type="ECO:0000259" key="15">
    <source>
        <dbReference type="PROSITE" id="PS50109"/>
    </source>
</evidence>
<evidence type="ECO:0000256" key="12">
    <source>
        <dbReference type="ARBA" id="ARBA00023012"/>
    </source>
</evidence>
<dbReference type="EMBL" id="JAKGAS010000008">
    <property type="protein sequence ID" value="MCF2949324.1"/>
    <property type="molecule type" value="Genomic_DNA"/>
</dbReference>
<evidence type="ECO:0000256" key="6">
    <source>
        <dbReference type="ARBA" id="ARBA00022679"/>
    </source>
</evidence>
<evidence type="ECO:0000256" key="3">
    <source>
        <dbReference type="ARBA" id="ARBA00012438"/>
    </source>
</evidence>
<protein>
    <recommendedName>
        <fullName evidence="3">histidine kinase</fullName>
        <ecNumber evidence="3">2.7.13.3</ecNumber>
    </recommendedName>
</protein>
<dbReference type="Pfam" id="PF00672">
    <property type="entry name" value="HAMP"/>
    <property type="match status" value="1"/>
</dbReference>
<dbReference type="PANTHER" id="PTHR45528">
    <property type="entry name" value="SENSOR HISTIDINE KINASE CPXA"/>
    <property type="match status" value="1"/>
</dbReference>
<keyword evidence="13 14" id="KW-0472">Membrane</keyword>
<dbReference type="SMART" id="SM00387">
    <property type="entry name" value="HATPase_c"/>
    <property type="match status" value="1"/>
</dbReference>
<gene>
    <name evidence="17" type="ORF">L0668_14490</name>
</gene>
<dbReference type="InterPro" id="IPR004358">
    <property type="entry name" value="Sig_transdc_His_kin-like_C"/>
</dbReference>
<dbReference type="SUPFAM" id="SSF158472">
    <property type="entry name" value="HAMP domain-like"/>
    <property type="match status" value="1"/>
</dbReference>
<keyword evidence="9" id="KW-0418">Kinase</keyword>
<name>A0ABS9D9B5_9ALTE</name>
<dbReference type="SMART" id="SM00304">
    <property type="entry name" value="HAMP"/>
    <property type="match status" value="1"/>
</dbReference>
<dbReference type="InterPro" id="IPR003594">
    <property type="entry name" value="HATPase_dom"/>
</dbReference>
<dbReference type="Gene3D" id="3.30.565.10">
    <property type="entry name" value="Histidine kinase-like ATPase, C-terminal domain"/>
    <property type="match status" value="1"/>
</dbReference>
<feature type="domain" description="HAMP" evidence="16">
    <location>
        <begin position="187"/>
        <end position="241"/>
    </location>
</feature>
<evidence type="ECO:0000256" key="10">
    <source>
        <dbReference type="ARBA" id="ARBA00022840"/>
    </source>
</evidence>
<dbReference type="Gene3D" id="1.10.8.500">
    <property type="entry name" value="HAMP domain in histidine kinase"/>
    <property type="match status" value="1"/>
</dbReference>
<evidence type="ECO:0000256" key="13">
    <source>
        <dbReference type="ARBA" id="ARBA00023136"/>
    </source>
</evidence>
<evidence type="ECO:0000313" key="18">
    <source>
        <dbReference type="Proteomes" id="UP001521137"/>
    </source>
</evidence>
<keyword evidence="4" id="KW-1003">Cell membrane</keyword>
<keyword evidence="7 14" id="KW-0812">Transmembrane</keyword>
<dbReference type="Proteomes" id="UP001521137">
    <property type="component" value="Unassembled WGS sequence"/>
</dbReference>
<dbReference type="SUPFAM" id="SSF47384">
    <property type="entry name" value="Homodimeric domain of signal transducing histidine kinase"/>
    <property type="match status" value="1"/>
</dbReference>
<comment type="subcellular location">
    <subcellularLocation>
        <location evidence="2">Cell membrane</location>
        <topology evidence="2">Multi-pass membrane protein</topology>
    </subcellularLocation>
</comment>
<keyword evidence="18" id="KW-1185">Reference proteome</keyword>
<dbReference type="PROSITE" id="PS50109">
    <property type="entry name" value="HIS_KIN"/>
    <property type="match status" value="1"/>
</dbReference>
<keyword evidence="10 17" id="KW-0067">ATP-binding</keyword>
<dbReference type="Pfam" id="PF00512">
    <property type="entry name" value="HisKA"/>
    <property type="match status" value="1"/>
</dbReference>
<evidence type="ECO:0000256" key="1">
    <source>
        <dbReference type="ARBA" id="ARBA00000085"/>
    </source>
</evidence>
<evidence type="ECO:0000256" key="8">
    <source>
        <dbReference type="ARBA" id="ARBA00022741"/>
    </source>
</evidence>
<comment type="catalytic activity">
    <reaction evidence="1">
        <text>ATP + protein L-histidine = ADP + protein N-phospho-L-histidine.</text>
        <dbReference type="EC" id="2.7.13.3"/>
    </reaction>
</comment>
<reference evidence="17 18" key="1">
    <citation type="submission" date="2022-01" db="EMBL/GenBank/DDBJ databases">
        <title>Paraglaciecola sp. G1-23.</title>
        <authorList>
            <person name="Jin M.S."/>
            <person name="Han D.M."/>
            <person name="Kim H.M."/>
            <person name="Jeon C.O."/>
        </authorList>
    </citation>
    <scope>NUCLEOTIDE SEQUENCE [LARGE SCALE GENOMIC DNA]</scope>
    <source>
        <strain evidence="17 18">G1-23</strain>
    </source>
</reference>
<feature type="domain" description="Histidine kinase" evidence="15">
    <location>
        <begin position="249"/>
        <end position="465"/>
    </location>
</feature>
<organism evidence="17 18">
    <name type="scientific">Paraglaciecola algarum</name>
    <dbReference type="NCBI Taxonomy" id="3050085"/>
    <lineage>
        <taxon>Bacteria</taxon>
        <taxon>Pseudomonadati</taxon>
        <taxon>Pseudomonadota</taxon>
        <taxon>Gammaproteobacteria</taxon>
        <taxon>Alteromonadales</taxon>
        <taxon>Alteromonadaceae</taxon>
        <taxon>Paraglaciecola</taxon>
    </lineage>
</organism>
<dbReference type="RefSeq" id="WP_235313427.1">
    <property type="nucleotide sequence ID" value="NZ_JAKGAS010000008.1"/>
</dbReference>
<dbReference type="CDD" id="cd00082">
    <property type="entry name" value="HisKA"/>
    <property type="match status" value="1"/>
</dbReference>
<dbReference type="InterPro" id="IPR036097">
    <property type="entry name" value="HisK_dim/P_sf"/>
</dbReference>
<evidence type="ECO:0000256" key="9">
    <source>
        <dbReference type="ARBA" id="ARBA00022777"/>
    </source>
</evidence>
<dbReference type="SUPFAM" id="SSF55874">
    <property type="entry name" value="ATPase domain of HSP90 chaperone/DNA topoisomerase II/histidine kinase"/>
    <property type="match status" value="1"/>
</dbReference>
<keyword evidence="11 14" id="KW-1133">Transmembrane helix</keyword>
<evidence type="ECO:0000256" key="5">
    <source>
        <dbReference type="ARBA" id="ARBA00022553"/>
    </source>
</evidence>
<evidence type="ECO:0000313" key="17">
    <source>
        <dbReference type="EMBL" id="MCF2949324.1"/>
    </source>
</evidence>